<dbReference type="InterPro" id="IPR000524">
    <property type="entry name" value="Tscrpt_reg_HTH_GntR"/>
</dbReference>
<evidence type="ECO:0000256" key="3">
    <source>
        <dbReference type="ARBA" id="ARBA00023163"/>
    </source>
</evidence>
<dbReference type="InterPro" id="IPR036390">
    <property type="entry name" value="WH_DNA-bd_sf"/>
</dbReference>
<dbReference type="InterPro" id="IPR008920">
    <property type="entry name" value="TF_FadR/GntR_C"/>
</dbReference>
<keyword evidence="3" id="KW-0804">Transcription</keyword>
<gene>
    <name evidence="5" type="ORF">FIV46_10450</name>
</gene>
<feature type="domain" description="HTH gntR-type" evidence="4">
    <location>
        <begin position="10"/>
        <end position="77"/>
    </location>
</feature>
<comment type="caution">
    <text evidence="5">The sequence shown here is derived from an EMBL/GenBank/DDBJ whole genome shotgun (WGS) entry which is preliminary data.</text>
</comment>
<evidence type="ECO:0000256" key="1">
    <source>
        <dbReference type="ARBA" id="ARBA00023015"/>
    </source>
</evidence>
<keyword evidence="6" id="KW-1185">Reference proteome</keyword>
<dbReference type="AlphaFoldDB" id="A0A501PIP6"/>
<evidence type="ECO:0000313" key="6">
    <source>
        <dbReference type="Proteomes" id="UP000319148"/>
    </source>
</evidence>
<organism evidence="5 6">
    <name type="scientific">Emcibacter nanhaiensis</name>
    <dbReference type="NCBI Taxonomy" id="1505037"/>
    <lineage>
        <taxon>Bacteria</taxon>
        <taxon>Pseudomonadati</taxon>
        <taxon>Pseudomonadota</taxon>
        <taxon>Alphaproteobacteria</taxon>
        <taxon>Emcibacterales</taxon>
        <taxon>Emcibacteraceae</taxon>
        <taxon>Emcibacter</taxon>
    </lineage>
</organism>
<dbReference type="EMBL" id="VFIY01000010">
    <property type="protein sequence ID" value="TPD59892.1"/>
    <property type="molecule type" value="Genomic_DNA"/>
</dbReference>
<dbReference type="Proteomes" id="UP000319148">
    <property type="component" value="Unassembled WGS sequence"/>
</dbReference>
<name>A0A501PIP6_9PROT</name>
<dbReference type="PANTHER" id="PTHR43537:SF52">
    <property type="entry name" value="FATTY ACID METABOLISM REGULATOR PROTEIN"/>
    <property type="match status" value="1"/>
</dbReference>
<dbReference type="PANTHER" id="PTHR43537">
    <property type="entry name" value="TRANSCRIPTIONAL REGULATOR, GNTR FAMILY"/>
    <property type="match status" value="1"/>
</dbReference>
<dbReference type="SMART" id="SM00895">
    <property type="entry name" value="FCD"/>
    <property type="match status" value="1"/>
</dbReference>
<accession>A0A501PIP6</accession>
<dbReference type="PROSITE" id="PS50949">
    <property type="entry name" value="HTH_GNTR"/>
    <property type="match status" value="1"/>
</dbReference>
<proteinExistence type="predicted"/>
<dbReference type="SUPFAM" id="SSF48008">
    <property type="entry name" value="GntR ligand-binding domain-like"/>
    <property type="match status" value="1"/>
</dbReference>
<dbReference type="Pfam" id="PF07729">
    <property type="entry name" value="FCD"/>
    <property type="match status" value="1"/>
</dbReference>
<dbReference type="InterPro" id="IPR011711">
    <property type="entry name" value="GntR_C"/>
</dbReference>
<keyword evidence="1" id="KW-0805">Transcription regulation</keyword>
<protein>
    <submittedName>
        <fullName evidence="5">GntR family transcriptional regulator</fullName>
    </submittedName>
</protein>
<dbReference type="Gene3D" id="1.20.120.530">
    <property type="entry name" value="GntR ligand-binding domain-like"/>
    <property type="match status" value="1"/>
</dbReference>
<keyword evidence="2" id="KW-0238">DNA-binding</keyword>
<evidence type="ECO:0000313" key="5">
    <source>
        <dbReference type="EMBL" id="TPD59892.1"/>
    </source>
</evidence>
<dbReference type="SMART" id="SM00345">
    <property type="entry name" value="HTH_GNTR"/>
    <property type="match status" value="1"/>
</dbReference>
<dbReference type="GO" id="GO:0003700">
    <property type="term" value="F:DNA-binding transcription factor activity"/>
    <property type="evidence" value="ECO:0007669"/>
    <property type="project" value="InterPro"/>
</dbReference>
<dbReference type="SUPFAM" id="SSF46785">
    <property type="entry name" value="Winged helix' DNA-binding domain"/>
    <property type="match status" value="1"/>
</dbReference>
<dbReference type="GO" id="GO:0003677">
    <property type="term" value="F:DNA binding"/>
    <property type="evidence" value="ECO:0007669"/>
    <property type="project" value="UniProtKB-KW"/>
</dbReference>
<evidence type="ECO:0000259" key="4">
    <source>
        <dbReference type="PROSITE" id="PS50949"/>
    </source>
</evidence>
<reference evidence="6" key="1">
    <citation type="submission" date="2019-06" db="EMBL/GenBank/DDBJ databases">
        <title>The complete genome of Emcibacter congregatus ZYLT.</title>
        <authorList>
            <person name="Zhao Z."/>
        </authorList>
    </citation>
    <scope>NUCLEOTIDE SEQUENCE [LARGE SCALE GENOMIC DNA]</scope>
    <source>
        <strain evidence="6">MCCC 1A06723</strain>
    </source>
</reference>
<sequence length="228" mass="25651">MRNLHTSALSGKTRAICEEIEKRLVRGVYRFGDEILANDLVKEFGASRAPVMAAMNYLRAEGYLIITPQVGCRVISPSPSEIEDFFFVYGRVEGAFAAMAAERHDDKGLAMLRMTQQQIQIHTPKKGETITETFVDLVAEFYHQIHQISNSKFEAERAAKYLRMSEFFMFNSNAMNVPGGEPLEIADKERADIIEAIAARDAERASRLMEIHVQGKPKRAGVHQKEAS</sequence>
<evidence type="ECO:0000256" key="2">
    <source>
        <dbReference type="ARBA" id="ARBA00023125"/>
    </source>
</evidence>
<dbReference type="InterPro" id="IPR036388">
    <property type="entry name" value="WH-like_DNA-bd_sf"/>
</dbReference>
<dbReference type="Gene3D" id="1.10.10.10">
    <property type="entry name" value="Winged helix-like DNA-binding domain superfamily/Winged helix DNA-binding domain"/>
    <property type="match status" value="1"/>
</dbReference>
<dbReference type="Pfam" id="PF00392">
    <property type="entry name" value="GntR"/>
    <property type="match status" value="1"/>
</dbReference>